<dbReference type="PIRSF" id="PIRSF016719">
    <property type="entry name" value="UCP016719"/>
    <property type="match status" value="1"/>
</dbReference>
<dbReference type="RefSeq" id="WP_015028746.1">
    <property type="nucleotide sequence ID" value="NC_018748.1"/>
</dbReference>
<dbReference type="InterPro" id="IPR048503">
    <property type="entry name" value="NamZ_C"/>
</dbReference>
<evidence type="ECO:0000313" key="3">
    <source>
        <dbReference type="EMBL" id="AFK03048.1"/>
    </source>
</evidence>
<dbReference type="Gene3D" id="3.90.1150.140">
    <property type="match status" value="1"/>
</dbReference>
<dbReference type="EMBL" id="CP002961">
    <property type="protein sequence ID" value="AFK03048.1"/>
    <property type="molecule type" value="Genomic_DNA"/>
</dbReference>
<evidence type="ECO:0000259" key="1">
    <source>
        <dbReference type="Pfam" id="PF07075"/>
    </source>
</evidence>
<organism evidence="3 4">
    <name type="scientific">Emticicia oligotrophica (strain DSM 17448 / CIP 109782 / MTCC 6937 / GPTSA100-15)</name>
    <dbReference type="NCBI Taxonomy" id="929562"/>
    <lineage>
        <taxon>Bacteria</taxon>
        <taxon>Pseudomonadati</taxon>
        <taxon>Bacteroidota</taxon>
        <taxon>Cytophagia</taxon>
        <taxon>Cytophagales</taxon>
        <taxon>Leadbetterellaceae</taxon>
        <taxon>Emticicia</taxon>
    </lineage>
</organism>
<reference evidence="3 4" key="1">
    <citation type="submission" date="2011-07" db="EMBL/GenBank/DDBJ databases">
        <title>The complete genome of chromosome of Emticicia oligotrophica DSM 17448.</title>
        <authorList>
            <consortium name="US DOE Joint Genome Institute (JGI-PGF)"/>
            <person name="Lucas S."/>
            <person name="Han J."/>
            <person name="Lapidus A."/>
            <person name="Bruce D."/>
            <person name="Goodwin L."/>
            <person name="Pitluck S."/>
            <person name="Peters L."/>
            <person name="Kyrpides N."/>
            <person name="Mavromatis K."/>
            <person name="Ivanova N."/>
            <person name="Ovchinnikova G."/>
            <person name="Teshima H."/>
            <person name="Detter J.C."/>
            <person name="Tapia R."/>
            <person name="Han C."/>
            <person name="Land M."/>
            <person name="Hauser L."/>
            <person name="Markowitz V."/>
            <person name="Cheng J.-F."/>
            <person name="Hugenholtz P."/>
            <person name="Woyke T."/>
            <person name="Wu D."/>
            <person name="Tindall B."/>
            <person name="Pomrenke H."/>
            <person name="Brambilla E."/>
            <person name="Klenk H.-P."/>
            <person name="Eisen J.A."/>
        </authorList>
    </citation>
    <scope>NUCLEOTIDE SEQUENCE [LARGE SCALE GENOMIC DNA]</scope>
    <source>
        <strain evidence="3 4">DSM 17448</strain>
    </source>
</reference>
<dbReference type="InterPro" id="IPR048502">
    <property type="entry name" value="NamZ_N"/>
</dbReference>
<evidence type="ECO:0000259" key="2">
    <source>
        <dbReference type="Pfam" id="PF20732"/>
    </source>
</evidence>
<proteinExistence type="predicted"/>
<keyword evidence="4" id="KW-1185">Reference proteome</keyword>
<dbReference type="PANTHER" id="PTHR42915:SF1">
    <property type="entry name" value="PEPTIDOGLYCAN BETA-N-ACETYLMURAMIDASE NAMZ"/>
    <property type="match status" value="1"/>
</dbReference>
<dbReference type="Pfam" id="PF20732">
    <property type="entry name" value="NamZ_C"/>
    <property type="match status" value="1"/>
</dbReference>
<feature type="domain" description="Peptidoglycan beta-N-acetylmuramidase NamZ N-terminal" evidence="1">
    <location>
        <begin position="20"/>
        <end position="221"/>
    </location>
</feature>
<gene>
    <name evidence="3" type="ordered locus">Emtol_1908</name>
</gene>
<feature type="domain" description="Peptidoglycan beta-N-acetylmuramidase NamZ C-terminal" evidence="2">
    <location>
        <begin position="226"/>
        <end position="332"/>
    </location>
</feature>
<protein>
    <submittedName>
        <fullName evidence="3">Uncharacterized conserved protein UCP016719</fullName>
    </submittedName>
</protein>
<evidence type="ECO:0000313" key="4">
    <source>
        <dbReference type="Proteomes" id="UP000002875"/>
    </source>
</evidence>
<dbReference type="Pfam" id="PF07075">
    <property type="entry name" value="NamZ_N"/>
    <property type="match status" value="1"/>
</dbReference>
<sequence length="340" mass="38602">MKRLIQNLIHNPKFKQKQAIGLLCNQVSFDFISHQYLFELLSNQGTLKRLFIPEHGLFSELQDQEKFEGTSTYHSLGLHGVDIISLYQHQEKSLAPTVEKLKDLDAIVIDIQDVGCRYFTFTSTVYYLLEVLAQNKLSPSLFVLNRSNPAGDSIEGTPIDATYASFIGLEGLPNRHGMSTGELCLYFRNRLQANVEISVITDSWSSSLNPISINPSPNIPNSITPLIYSGQCLFEGTNLSEGRGTTRPFELIGSPDLTWEEVKSFTEKINKHWGEWAILRPLKFIPTFHKFMGEVCQGFQLHLINQHQYHSLLHSLIIVRAIAELKGDLLWRKGKYEFGS</sequence>
<dbReference type="PANTHER" id="PTHR42915">
    <property type="entry name" value="HYPOTHETICAL 460 KDA PROTEIN IN FEUA-SIGW INTERGENIC REGION [PRECURSOR]"/>
    <property type="match status" value="1"/>
</dbReference>
<accession>A0ABN4APB6</accession>
<dbReference type="Proteomes" id="UP000002875">
    <property type="component" value="Chromosome"/>
</dbReference>
<name>A0ABN4APB6_EMTOG</name>
<dbReference type="InterPro" id="IPR008302">
    <property type="entry name" value="NamZ"/>
</dbReference>
<dbReference type="Gene3D" id="3.40.50.12170">
    <property type="entry name" value="Uncharacterised protein PF07075, DUF1343"/>
    <property type="match status" value="1"/>
</dbReference>